<organism evidence="2 3">
    <name type="scientific">Trichoderma harzianum CBS 226.95</name>
    <dbReference type="NCBI Taxonomy" id="983964"/>
    <lineage>
        <taxon>Eukaryota</taxon>
        <taxon>Fungi</taxon>
        <taxon>Dikarya</taxon>
        <taxon>Ascomycota</taxon>
        <taxon>Pezizomycotina</taxon>
        <taxon>Sordariomycetes</taxon>
        <taxon>Hypocreomycetidae</taxon>
        <taxon>Hypocreales</taxon>
        <taxon>Hypocreaceae</taxon>
        <taxon>Trichoderma</taxon>
    </lineage>
</organism>
<dbReference type="EMBL" id="KZ679677">
    <property type="protein sequence ID" value="PTB57681.1"/>
    <property type="molecule type" value="Genomic_DNA"/>
</dbReference>
<dbReference type="Proteomes" id="UP000241690">
    <property type="component" value="Unassembled WGS sequence"/>
</dbReference>
<protein>
    <submittedName>
        <fullName evidence="2">Uncharacterized protein</fullName>
    </submittedName>
</protein>
<feature type="region of interest" description="Disordered" evidence="1">
    <location>
        <begin position="1"/>
        <end position="20"/>
    </location>
</feature>
<sequence length="163" mass="17584">MLSPTSTYPTGPNGKSHLPTELPLTGAHARVSENPQWGHRFSPTRANLHRTEPLPLNLEKNFFFGFALSELLVDSPNLSLSTSSGLDRCGGMYGSRDQDMEASWERCVRASSSLAQDGASGTGASEGTLNDVVVGKPPCHVRVLHRMYGREHAVRFAFGGGSE</sequence>
<keyword evidence="3" id="KW-1185">Reference proteome</keyword>
<evidence type="ECO:0000313" key="3">
    <source>
        <dbReference type="Proteomes" id="UP000241690"/>
    </source>
</evidence>
<evidence type="ECO:0000313" key="2">
    <source>
        <dbReference type="EMBL" id="PTB57681.1"/>
    </source>
</evidence>
<accession>A0A2T4AKS3</accession>
<gene>
    <name evidence="2" type="ORF">M431DRAFT_347793</name>
</gene>
<dbReference type="RefSeq" id="XP_024777358.1">
    <property type="nucleotide sequence ID" value="XM_024914457.1"/>
</dbReference>
<reference evidence="2 3" key="1">
    <citation type="submission" date="2016-07" db="EMBL/GenBank/DDBJ databases">
        <title>Multiple horizontal gene transfer events from other fungi enriched the ability of initially mycotrophic Trichoderma (Ascomycota) to feed on dead plant biomass.</title>
        <authorList>
            <consortium name="DOE Joint Genome Institute"/>
            <person name="Aerts A."/>
            <person name="Atanasova L."/>
            <person name="Chenthamara K."/>
            <person name="Zhang J."/>
            <person name="Grujic M."/>
            <person name="Henrissat B."/>
            <person name="Kuo A."/>
            <person name="Salamov A."/>
            <person name="Lipzen A."/>
            <person name="Labutti K."/>
            <person name="Barry K."/>
            <person name="Miao Y."/>
            <person name="Rahimi M.J."/>
            <person name="Shen Q."/>
            <person name="Grigoriev I.V."/>
            <person name="Kubicek C.P."/>
            <person name="Druzhinina I.S."/>
        </authorList>
    </citation>
    <scope>NUCLEOTIDE SEQUENCE [LARGE SCALE GENOMIC DNA]</scope>
    <source>
        <strain evidence="2 3">CBS 226.95</strain>
    </source>
</reference>
<dbReference type="AlphaFoldDB" id="A0A2T4AKS3"/>
<feature type="compositionally biased region" description="Polar residues" evidence="1">
    <location>
        <begin position="1"/>
        <end position="10"/>
    </location>
</feature>
<proteinExistence type="predicted"/>
<name>A0A2T4AKS3_TRIHA</name>
<dbReference type="GeneID" id="36623022"/>
<evidence type="ECO:0000256" key="1">
    <source>
        <dbReference type="SAM" id="MobiDB-lite"/>
    </source>
</evidence>